<evidence type="ECO:0000256" key="3">
    <source>
        <dbReference type="ARBA" id="ARBA00022840"/>
    </source>
</evidence>
<dbReference type="InterPro" id="IPR000924">
    <property type="entry name" value="Glu/Gln-tRNA-synth"/>
</dbReference>
<dbReference type="InterPro" id="IPR001412">
    <property type="entry name" value="aa-tRNA-synth_I_CS"/>
</dbReference>
<dbReference type="InterPro" id="IPR036282">
    <property type="entry name" value="Glutathione-S-Trfase_C_sf"/>
</dbReference>
<evidence type="ECO:0000256" key="5">
    <source>
        <dbReference type="ARBA" id="ARBA00023146"/>
    </source>
</evidence>
<evidence type="ECO:0000256" key="7">
    <source>
        <dbReference type="SAM" id="Phobius"/>
    </source>
</evidence>
<dbReference type="InterPro" id="IPR014729">
    <property type="entry name" value="Rossmann-like_a/b/a_fold"/>
</dbReference>
<dbReference type="SUPFAM" id="SSF52374">
    <property type="entry name" value="Nucleotidylyl transferase"/>
    <property type="match status" value="1"/>
</dbReference>
<evidence type="ECO:0000313" key="9">
    <source>
        <dbReference type="Ensembl" id="ENSPTEP00000000736.1"/>
    </source>
</evidence>
<protein>
    <recommendedName>
        <fullName evidence="8">Glutamyl/glutaminyl-tRNA synthetase class Ib catalytic domain-containing protein</fullName>
    </recommendedName>
</protein>
<evidence type="ECO:0000256" key="2">
    <source>
        <dbReference type="ARBA" id="ARBA00022741"/>
    </source>
</evidence>
<dbReference type="SUPFAM" id="SSF47616">
    <property type="entry name" value="GST C-terminal domain-like"/>
    <property type="match status" value="1"/>
</dbReference>
<dbReference type="Gene3D" id="1.20.1050.130">
    <property type="match status" value="1"/>
</dbReference>
<proteinExistence type="inferred from homology"/>
<dbReference type="PANTHER" id="PTHR43097">
    <property type="entry name" value="GLUTAMINE-TRNA LIGASE"/>
    <property type="match status" value="1"/>
</dbReference>
<keyword evidence="1 6" id="KW-0436">Ligase</keyword>
<feature type="transmembrane region" description="Helical" evidence="7">
    <location>
        <begin position="469"/>
        <end position="494"/>
    </location>
</feature>
<keyword evidence="7" id="KW-1133">Transmembrane helix</keyword>
<keyword evidence="2 6" id="KW-0547">Nucleotide-binding</keyword>
<evidence type="ECO:0000256" key="1">
    <source>
        <dbReference type="ARBA" id="ARBA00022598"/>
    </source>
</evidence>
<dbReference type="Gene3D" id="3.90.800.10">
    <property type="entry name" value="Glutamyl-tRNA Synthetase, Domain 3"/>
    <property type="match status" value="1"/>
</dbReference>
<reference evidence="9" key="2">
    <citation type="submission" date="2025-09" db="UniProtKB">
        <authorList>
            <consortium name="Ensembl"/>
        </authorList>
    </citation>
    <scope>IDENTIFICATION</scope>
</reference>
<dbReference type="Ensembl" id="ENSPTET00000001114.1">
    <property type="protein sequence ID" value="ENSPTEP00000000736.1"/>
    <property type="gene ID" value="ENSPTEG00000000860.1"/>
</dbReference>
<evidence type="ECO:0000259" key="8">
    <source>
        <dbReference type="Pfam" id="PF00749"/>
    </source>
</evidence>
<dbReference type="GO" id="GO:0005524">
    <property type="term" value="F:ATP binding"/>
    <property type="evidence" value="ECO:0007669"/>
    <property type="project" value="UniProtKB-KW"/>
</dbReference>
<dbReference type="InterPro" id="IPR050132">
    <property type="entry name" value="Gln/Glu-tRNA_Ligase"/>
</dbReference>
<keyword evidence="10" id="KW-1185">Reference proteome</keyword>
<accession>A0A8C9LGQ5</accession>
<dbReference type="GO" id="GO:0004818">
    <property type="term" value="F:glutamate-tRNA ligase activity"/>
    <property type="evidence" value="ECO:0007669"/>
    <property type="project" value="TreeGrafter"/>
</dbReference>
<dbReference type="GO" id="GO:0017102">
    <property type="term" value="C:methionyl glutamyl tRNA synthetase complex"/>
    <property type="evidence" value="ECO:0007669"/>
    <property type="project" value="TreeGrafter"/>
</dbReference>
<evidence type="ECO:0000313" key="10">
    <source>
        <dbReference type="Proteomes" id="UP000694416"/>
    </source>
</evidence>
<dbReference type="InterPro" id="IPR020058">
    <property type="entry name" value="Glu/Gln-tRNA-synth_Ib_cat-dom"/>
</dbReference>
<feature type="domain" description="Glutamyl/glutaminyl-tRNA synthetase class Ib catalytic" evidence="8">
    <location>
        <begin position="213"/>
        <end position="459"/>
    </location>
</feature>
<dbReference type="PROSITE" id="PS00178">
    <property type="entry name" value="AA_TRNA_LIGASE_I"/>
    <property type="match status" value="1"/>
</dbReference>
<dbReference type="PRINTS" id="PR00987">
    <property type="entry name" value="TRNASYNTHGLU"/>
</dbReference>
<sequence length="497" mass="59605">MINIDTVNIYYGKKYPVVCRTVFNIHKSKGNKNNDISNNTKKNIIFIKNENVKNIQVEFLNEKTPETNKKVDTSDEIFAKVLDNLLQTNLYNLTEKKKSQFVVFVQAQYNDWIDFFHYKKNKPKDIFMICDYVNKYLQLNTFMSFHFLTLSDIYIYYEMYKFFHTINGSTNTYITQYKNIFRWFRLIQSLLQNDDQQLNAYLKDKLENAVEGKVVTRFPPEPSGYLHIGHAKAAFLNSYYANLYKGKMLLRFDDTNPVLEDIKYEQSIIEDLKMLGLKYEKISYSSDYFPLLQTYCIKLIEMGKAYADDTSVDEMRNQRGDGIESVNRNNSVKHNLNIFQHMVEGDEIGQKNCIRAKIDMQCKNKCMRDPVIFRCIIDIPHHRHQYKYKCYPTYDFACPILDSLEGVTHALRTNEYSDRIEQYYWFINTLNLRKVYIYEFSRIAFVKTVMSKRKLKWFCTLICNRIFNFFFFFFFFFFRLTLFCTNNLLLWYVICYL</sequence>
<keyword evidence="5 6" id="KW-0030">Aminoacyl-tRNA synthetase</keyword>
<dbReference type="GO" id="GO:0006424">
    <property type="term" value="P:glutamyl-tRNA aminoacylation"/>
    <property type="evidence" value="ECO:0007669"/>
    <property type="project" value="TreeGrafter"/>
</dbReference>
<organism evidence="9 10">
    <name type="scientific">Piliocolobus tephrosceles</name>
    <name type="common">Ugandan red Colobus</name>
    <dbReference type="NCBI Taxonomy" id="591936"/>
    <lineage>
        <taxon>Eukaryota</taxon>
        <taxon>Metazoa</taxon>
        <taxon>Chordata</taxon>
        <taxon>Craniata</taxon>
        <taxon>Vertebrata</taxon>
        <taxon>Euteleostomi</taxon>
        <taxon>Mammalia</taxon>
        <taxon>Eutheria</taxon>
        <taxon>Euarchontoglires</taxon>
        <taxon>Primates</taxon>
        <taxon>Haplorrhini</taxon>
        <taxon>Catarrhini</taxon>
        <taxon>Cercopithecidae</taxon>
        <taxon>Colobinae</taxon>
        <taxon>Piliocolobus</taxon>
    </lineage>
</organism>
<dbReference type="Proteomes" id="UP000694416">
    <property type="component" value="Unplaced"/>
</dbReference>
<keyword evidence="4 6" id="KW-0648">Protein biosynthesis</keyword>
<dbReference type="FunFam" id="3.90.800.10:FF:000001">
    <property type="entry name" value="Glutamine--tRNA ligase"/>
    <property type="match status" value="1"/>
</dbReference>
<dbReference type="Gene3D" id="3.40.50.620">
    <property type="entry name" value="HUPs"/>
    <property type="match status" value="1"/>
</dbReference>
<keyword evidence="7" id="KW-0812">Transmembrane</keyword>
<keyword evidence="7" id="KW-0472">Membrane</keyword>
<name>A0A8C9LGQ5_9PRIM</name>
<reference evidence="9" key="1">
    <citation type="submission" date="2025-08" db="UniProtKB">
        <authorList>
            <consortium name="Ensembl"/>
        </authorList>
    </citation>
    <scope>IDENTIFICATION</scope>
</reference>
<dbReference type="PANTHER" id="PTHR43097:SF5">
    <property type="entry name" value="GLUTAMATE--TRNA LIGASE"/>
    <property type="match status" value="1"/>
</dbReference>
<keyword evidence="3 6" id="KW-0067">ATP-binding</keyword>
<dbReference type="GO" id="GO:0005829">
    <property type="term" value="C:cytosol"/>
    <property type="evidence" value="ECO:0007669"/>
    <property type="project" value="TreeGrafter"/>
</dbReference>
<evidence type="ECO:0000256" key="6">
    <source>
        <dbReference type="RuleBase" id="RU363037"/>
    </source>
</evidence>
<comment type="similarity">
    <text evidence="6">Belongs to the class-I aminoacyl-tRNA synthetase family.</text>
</comment>
<dbReference type="AlphaFoldDB" id="A0A8C9LGQ5"/>
<evidence type="ECO:0000256" key="4">
    <source>
        <dbReference type="ARBA" id="ARBA00022917"/>
    </source>
</evidence>
<dbReference type="Pfam" id="PF00749">
    <property type="entry name" value="tRNA-synt_1c"/>
    <property type="match status" value="1"/>
</dbReference>